<evidence type="ECO:0000313" key="1">
    <source>
        <dbReference type="EMBL" id="KAH3869280.1"/>
    </source>
</evidence>
<sequence>MFVLQFKRTKLFFKAAQTDNIGALKAAVSREIMFRGRLMVPTGTVKTFPAEDLVASDILDCTSTLMSQACQESPPEKAIFCSTQCLYSSVDTKD</sequence>
<organism evidence="1 2">
    <name type="scientific">Dreissena polymorpha</name>
    <name type="common">Zebra mussel</name>
    <name type="synonym">Mytilus polymorpha</name>
    <dbReference type="NCBI Taxonomy" id="45954"/>
    <lineage>
        <taxon>Eukaryota</taxon>
        <taxon>Metazoa</taxon>
        <taxon>Spiralia</taxon>
        <taxon>Lophotrochozoa</taxon>
        <taxon>Mollusca</taxon>
        <taxon>Bivalvia</taxon>
        <taxon>Autobranchia</taxon>
        <taxon>Heteroconchia</taxon>
        <taxon>Euheterodonta</taxon>
        <taxon>Imparidentia</taxon>
        <taxon>Neoheterodontei</taxon>
        <taxon>Myida</taxon>
        <taxon>Dreissenoidea</taxon>
        <taxon>Dreissenidae</taxon>
        <taxon>Dreissena</taxon>
    </lineage>
</organism>
<protein>
    <submittedName>
        <fullName evidence="1">Uncharacterized protein</fullName>
    </submittedName>
</protein>
<reference evidence="1" key="1">
    <citation type="journal article" date="2019" name="bioRxiv">
        <title>The Genome of the Zebra Mussel, Dreissena polymorpha: A Resource for Invasive Species Research.</title>
        <authorList>
            <person name="McCartney M.A."/>
            <person name="Auch B."/>
            <person name="Kono T."/>
            <person name="Mallez S."/>
            <person name="Zhang Y."/>
            <person name="Obille A."/>
            <person name="Becker A."/>
            <person name="Abrahante J.E."/>
            <person name="Garbe J."/>
            <person name="Badalamenti J.P."/>
            <person name="Herman A."/>
            <person name="Mangelson H."/>
            <person name="Liachko I."/>
            <person name="Sullivan S."/>
            <person name="Sone E.D."/>
            <person name="Koren S."/>
            <person name="Silverstein K.A.T."/>
            <person name="Beckman K.B."/>
            <person name="Gohl D.M."/>
        </authorList>
    </citation>
    <scope>NUCLEOTIDE SEQUENCE</scope>
    <source>
        <strain evidence="1">Duluth1</strain>
        <tissue evidence="1">Whole animal</tissue>
    </source>
</reference>
<comment type="caution">
    <text evidence="1">The sequence shown here is derived from an EMBL/GenBank/DDBJ whole genome shotgun (WGS) entry which is preliminary data.</text>
</comment>
<evidence type="ECO:0000313" key="2">
    <source>
        <dbReference type="Proteomes" id="UP000828390"/>
    </source>
</evidence>
<proteinExistence type="predicted"/>
<accession>A0A9D4RK92</accession>
<dbReference type="AlphaFoldDB" id="A0A9D4RK92"/>
<reference evidence="1" key="2">
    <citation type="submission" date="2020-11" db="EMBL/GenBank/DDBJ databases">
        <authorList>
            <person name="McCartney M.A."/>
            <person name="Auch B."/>
            <person name="Kono T."/>
            <person name="Mallez S."/>
            <person name="Becker A."/>
            <person name="Gohl D.M."/>
            <person name="Silverstein K.A.T."/>
            <person name="Koren S."/>
            <person name="Bechman K.B."/>
            <person name="Herman A."/>
            <person name="Abrahante J.E."/>
            <person name="Garbe J."/>
        </authorList>
    </citation>
    <scope>NUCLEOTIDE SEQUENCE</scope>
    <source>
        <strain evidence="1">Duluth1</strain>
        <tissue evidence="1">Whole animal</tissue>
    </source>
</reference>
<name>A0A9D4RK92_DREPO</name>
<keyword evidence="2" id="KW-1185">Reference proteome</keyword>
<dbReference type="EMBL" id="JAIWYP010000002">
    <property type="protein sequence ID" value="KAH3869280.1"/>
    <property type="molecule type" value="Genomic_DNA"/>
</dbReference>
<dbReference type="Proteomes" id="UP000828390">
    <property type="component" value="Unassembled WGS sequence"/>
</dbReference>
<gene>
    <name evidence="1" type="ORF">DPMN_032443</name>
</gene>